<evidence type="ECO:0000259" key="7">
    <source>
        <dbReference type="PROSITE" id="PS50863"/>
    </source>
</evidence>
<dbReference type="InterPro" id="IPR015300">
    <property type="entry name" value="DNA-bd_pseudobarrel_sf"/>
</dbReference>
<feature type="region of interest" description="Disordered" evidence="6">
    <location>
        <begin position="1"/>
        <end position="21"/>
    </location>
</feature>
<dbReference type="OrthoDB" id="1180786at2759"/>
<dbReference type="InterPro" id="IPR003340">
    <property type="entry name" value="B3_DNA-bd"/>
</dbReference>
<feature type="compositionally biased region" description="Acidic residues" evidence="6">
    <location>
        <begin position="140"/>
        <end position="151"/>
    </location>
</feature>
<keyword evidence="2" id="KW-0805">Transcription regulation</keyword>
<evidence type="ECO:0000256" key="2">
    <source>
        <dbReference type="ARBA" id="ARBA00023015"/>
    </source>
</evidence>
<feature type="region of interest" description="Disordered" evidence="6">
    <location>
        <begin position="140"/>
        <end position="167"/>
    </location>
</feature>
<keyword evidence="3" id="KW-0238">DNA-binding</keyword>
<feature type="domain" description="TF-B3" evidence="7">
    <location>
        <begin position="265"/>
        <end position="363"/>
    </location>
</feature>
<evidence type="ECO:0000256" key="1">
    <source>
        <dbReference type="ARBA" id="ARBA00004123"/>
    </source>
</evidence>
<name>A0A978VS60_ZIZJJ</name>
<evidence type="ECO:0000256" key="3">
    <source>
        <dbReference type="ARBA" id="ARBA00023125"/>
    </source>
</evidence>
<dbReference type="Proteomes" id="UP000813462">
    <property type="component" value="Unassembled WGS sequence"/>
</dbReference>
<gene>
    <name evidence="8" type="ORF">FEM48_Zijuj03G0193900</name>
</gene>
<dbReference type="Gene3D" id="2.40.330.10">
    <property type="entry name" value="DNA-binding pseudobarrel domain"/>
    <property type="match status" value="2"/>
</dbReference>
<dbReference type="AlphaFoldDB" id="A0A978VS60"/>
<keyword evidence="5" id="KW-0539">Nucleus</keyword>
<organism evidence="8 9">
    <name type="scientific">Ziziphus jujuba var. spinosa</name>
    <dbReference type="NCBI Taxonomy" id="714518"/>
    <lineage>
        <taxon>Eukaryota</taxon>
        <taxon>Viridiplantae</taxon>
        <taxon>Streptophyta</taxon>
        <taxon>Embryophyta</taxon>
        <taxon>Tracheophyta</taxon>
        <taxon>Spermatophyta</taxon>
        <taxon>Magnoliopsida</taxon>
        <taxon>eudicotyledons</taxon>
        <taxon>Gunneridae</taxon>
        <taxon>Pentapetalae</taxon>
        <taxon>rosids</taxon>
        <taxon>fabids</taxon>
        <taxon>Rosales</taxon>
        <taxon>Rhamnaceae</taxon>
        <taxon>Paliureae</taxon>
        <taxon>Ziziphus</taxon>
    </lineage>
</organism>
<dbReference type="SMART" id="SM01019">
    <property type="entry name" value="B3"/>
    <property type="match status" value="2"/>
</dbReference>
<keyword evidence="4" id="KW-0804">Transcription</keyword>
<dbReference type="Pfam" id="PF02362">
    <property type="entry name" value="B3"/>
    <property type="match status" value="2"/>
</dbReference>
<dbReference type="GO" id="GO:0005634">
    <property type="term" value="C:nucleus"/>
    <property type="evidence" value="ECO:0007669"/>
    <property type="project" value="UniProtKB-SubCell"/>
</dbReference>
<dbReference type="PANTHER" id="PTHR31920:SF37">
    <property type="entry name" value="B3 DOMAIN-CONTAINING TRANSCRIPTION FACTOR VRN1"/>
    <property type="match status" value="1"/>
</dbReference>
<evidence type="ECO:0000256" key="6">
    <source>
        <dbReference type="SAM" id="MobiDB-lite"/>
    </source>
</evidence>
<dbReference type="SUPFAM" id="SSF101936">
    <property type="entry name" value="DNA-binding pseudobarrel domain"/>
    <property type="match status" value="2"/>
</dbReference>
<evidence type="ECO:0000313" key="9">
    <source>
        <dbReference type="Proteomes" id="UP000813462"/>
    </source>
</evidence>
<reference evidence="8" key="1">
    <citation type="journal article" date="2021" name="Front. Plant Sci.">
        <title>Chromosome-Scale Genome Assembly for Chinese Sour Jujube and Insights Into Its Genome Evolution and Domestication Signature.</title>
        <authorList>
            <person name="Shen L.-Y."/>
            <person name="Luo H."/>
            <person name="Wang X.-L."/>
            <person name="Wang X.-M."/>
            <person name="Qiu X.-J."/>
            <person name="Liu H."/>
            <person name="Zhou S.-S."/>
            <person name="Jia K.-H."/>
            <person name="Nie S."/>
            <person name="Bao Y.-T."/>
            <person name="Zhang R.-G."/>
            <person name="Yun Q.-Z."/>
            <person name="Chai Y.-H."/>
            <person name="Lu J.-Y."/>
            <person name="Li Y."/>
            <person name="Zhao S.-W."/>
            <person name="Mao J.-F."/>
            <person name="Jia S.-G."/>
            <person name="Mao Y.-M."/>
        </authorList>
    </citation>
    <scope>NUCLEOTIDE SEQUENCE</scope>
    <source>
        <strain evidence="8">AT0</strain>
        <tissue evidence="8">Leaf</tissue>
    </source>
</reference>
<feature type="domain" description="TF-B3" evidence="7">
    <location>
        <begin position="27"/>
        <end position="120"/>
    </location>
</feature>
<dbReference type="PANTHER" id="PTHR31920">
    <property type="entry name" value="B3 DOMAIN-CONTAINING"/>
    <property type="match status" value="1"/>
</dbReference>
<dbReference type="GO" id="GO:0003677">
    <property type="term" value="F:DNA binding"/>
    <property type="evidence" value="ECO:0007669"/>
    <property type="project" value="UniProtKB-KW"/>
</dbReference>
<protein>
    <recommendedName>
        <fullName evidence="7">TF-B3 domain-containing protein</fullName>
    </recommendedName>
</protein>
<accession>A0A978VS60</accession>
<comment type="subcellular location">
    <subcellularLocation>
        <location evidence="1">Nucleus</location>
    </subcellularLocation>
</comment>
<evidence type="ECO:0000256" key="5">
    <source>
        <dbReference type="ARBA" id="ARBA00023242"/>
    </source>
</evidence>
<dbReference type="EMBL" id="JAEACU010000003">
    <property type="protein sequence ID" value="KAH7538385.1"/>
    <property type="molecule type" value="Genomic_DNA"/>
</dbReference>
<dbReference type="InterPro" id="IPR050655">
    <property type="entry name" value="Plant_B3_domain"/>
</dbReference>
<dbReference type="CDD" id="cd10017">
    <property type="entry name" value="B3_DNA"/>
    <property type="match status" value="2"/>
</dbReference>
<dbReference type="PROSITE" id="PS50863">
    <property type="entry name" value="B3"/>
    <property type="match status" value="2"/>
</dbReference>
<sequence>MAGQPMNRRKEVGCSSNTMQESGSLSHFFKIICSATLEDQKLKIPAKFVKKFGDELSEFTTITVPNGRTWQLGLNKAERKISIVDGWQEFVKYHSIDSGYFLLFRYQGFSKFNVFIFDKTATEIDYPCNGISNAKQCSEDVEEEVTDDETSEQYADQPAGSRKRKKLDRSATTLKCKGTKRSENCEFEEQADRVGLGYANRSMRGKVKIENRTHRSHDLSAKHEDEDELMFITKSLYGSKRKPLMSRETERAFHAAKTCERTHPCFLVILSKANIERSYADVPSEFVVKYMQSCSDFIQVEALNGKQWQMRCTFRYSINSAKRMNHGWSAFKNDNNLKEGDVCVFELIKQNGVLLRASVYHAAEYADPVKKRLKKQV</sequence>
<proteinExistence type="predicted"/>
<comment type="caution">
    <text evidence="8">The sequence shown here is derived from an EMBL/GenBank/DDBJ whole genome shotgun (WGS) entry which is preliminary data.</text>
</comment>
<evidence type="ECO:0000256" key="4">
    <source>
        <dbReference type="ARBA" id="ARBA00023163"/>
    </source>
</evidence>
<evidence type="ECO:0000313" key="8">
    <source>
        <dbReference type="EMBL" id="KAH7538385.1"/>
    </source>
</evidence>